<organism evidence="2 3">
    <name type="scientific">Chryseobacterium oleae</name>
    <dbReference type="NCBI Taxonomy" id="491207"/>
    <lineage>
        <taxon>Bacteria</taxon>
        <taxon>Pseudomonadati</taxon>
        <taxon>Bacteroidota</taxon>
        <taxon>Flavobacteriia</taxon>
        <taxon>Flavobacteriales</taxon>
        <taxon>Weeksellaceae</taxon>
        <taxon>Chryseobacterium group</taxon>
        <taxon>Chryseobacterium</taxon>
    </lineage>
</organism>
<dbReference type="RefSeq" id="WP_090025765.1">
    <property type="nucleotide sequence ID" value="NZ_FOVD01000005.1"/>
</dbReference>
<protein>
    <submittedName>
        <fullName evidence="2">Uncharacterized protein</fullName>
    </submittedName>
</protein>
<accession>A0A1I5AD76</accession>
<keyword evidence="1" id="KW-0812">Transmembrane</keyword>
<feature type="transmembrane region" description="Helical" evidence="1">
    <location>
        <begin position="117"/>
        <end position="140"/>
    </location>
</feature>
<name>A0A1I5AD76_CHROL</name>
<feature type="transmembrane region" description="Helical" evidence="1">
    <location>
        <begin position="199"/>
        <end position="223"/>
    </location>
</feature>
<dbReference type="Proteomes" id="UP000198769">
    <property type="component" value="Unassembled WGS sequence"/>
</dbReference>
<reference evidence="3" key="1">
    <citation type="submission" date="2016-10" db="EMBL/GenBank/DDBJ databases">
        <authorList>
            <person name="Varghese N."/>
            <person name="Submissions S."/>
        </authorList>
    </citation>
    <scope>NUCLEOTIDE SEQUENCE [LARGE SCALE GENOMIC DNA]</scope>
    <source>
        <strain evidence="3">DSM 25575</strain>
    </source>
</reference>
<feature type="transmembrane region" description="Helical" evidence="1">
    <location>
        <begin position="161"/>
        <end position="179"/>
    </location>
</feature>
<proteinExistence type="predicted"/>
<gene>
    <name evidence="2" type="ORF">SAMN05421594_3509</name>
</gene>
<evidence type="ECO:0000313" key="3">
    <source>
        <dbReference type="Proteomes" id="UP000198769"/>
    </source>
</evidence>
<evidence type="ECO:0000256" key="1">
    <source>
        <dbReference type="SAM" id="Phobius"/>
    </source>
</evidence>
<evidence type="ECO:0000313" key="2">
    <source>
        <dbReference type="EMBL" id="SFN60424.1"/>
    </source>
</evidence>
<keyword evidence="1" id="KW-0472">Membrane</keyword>
<sequence length="240" mass="28549">MMTEVQENEVTDYLIFQRLPLDILLEVKDHIISQISDIQRKDHLNFDEAFLKTKRLWEDEFKMTSYSIFYSELIPVIVKKIIKGNNNKILKKSLLLALISFVINLLLIYSSTSKEQYALFFRIQNSLFFLAPIVVWAFHYKIRKFIRTDFKYKGKLFYTMYQQNTGLLMICLMSMAQVITKDGNSLYQFFKTQNHEELISVVISIAFIFTLQTFMIFGLFNFFEHKKSLKKLQNFLQPGF</sequence>
<keyword evidence="3" id="KW-1185">Reference proteome</keyword>
<dbReference type="OrthoDB" id="1246786at2"/>
<dbReference type="AlphaFoldDB" id="A0A1I5AD76"/>
<keyword evidence="1" id="KW-1133">Transmembrane helix</keyword>
<feature type="transmembrane region" description="Helical" evidence="1">
    <location>
        <begin position="94"/>
        <end position="111"/>
    </location>
</feature>
<dbReference type="EMBL" id="FOVD01000005">
    <property type="protein sequence ID" value="SFN60424.1"/>
    <property type="molecule type" value="Genomic_DNA"/>
</dbReference>